<dbReference type="Pfam" id="PF19707">
    <property type="entry name" value="DUF6204"/>
    <property type="match status" value="1"/>
</dbReference>
<dbReference type="Proteomes" id="UP001183629">
    <property type="component" value="Unassembled WGS sequence"/>
</dbReference>
<proteinExistence type="predicted"/>
<sequence>MSRGIRVTVRGAFDNLSAAQRAELRASAAEHDFLNTTYTPEGYLAYDVARPFFTFRYLVEAADDEDPDVTATRGELLAVEWLDAHGYAYKNLTAAAVDPAEIPLGARGRRAASKNHA</sequence>
<dbReference type="InterPro" id="IPR045778">
    <property type="entry name" value="DUF6204"/>
</dbReference>
<dbReference type="RefSeq" id="WP_310424051.1">
    <property type="nucleotide sequence ID" value="NZ_JAVDYC010000001.1"/>
</dbReference>
<organism evidence="1 2">
    <name type="scientific">Catenuloplanes niger</name>
    <dbReference type="NCBI Taxonomy" id="587534"/>
    <lineage>
        <taxon>Bacteria</taxon>
        <taxon>Bacillati</taxon>
        <taxon>Actinomycetota</taxon>
        <taxon>Actinomycetes</taxon>
        <taxon>Micromonosporales</taxon>
        <taxon>Micromonosporaceae</taxon>
        <taxon>Catenuloplanes</taxon>
    </lineage>
</organism>
<gene>
    <name evidence="1" type="ORF">J2S44_007378</name>
</gene>
<keyword evidence="2" id="KW-1185">Reference proteome</keyword>
<dbReference type="AlphaFoldDB" id="A0AAE4A029"/>
<comment type="caution">
    <text evidence="1">The sequence shown here is derived from an EMBL/GenBank/DDBJ whole genome shotgun (WGS) entry which is preliminary data.</text>
</comment>
<accession>A0AAE4A029</accession>
<evidence type="ECO:0000313" key="1">
    <source>
        <dbReference type="EMBL" id="MDR7327128.1"/>
    </source>
</evidence>
<reference evidence="1 2" key="1">
    <citation type="submission" date="2023-07" db="EMBL/GenBank/DDBJ databases">
        <title>Sequencing the genomes of 1000 actinobacteria strains.</title>
        <authorList>
            <person name="Klenk H.-P."/>
        </authorList>
    </citation>
    <scope>NUCLEOTIDE SEQUENCE [LARGE SCALE GENOMIC DNA]</scope>
    <source>
        <strain evidence="1 2">DSM 44711</strain>
    </source>
</reference>
<protein>
    <submittedName>
        <fullName evidence="1">Uncharacterized protein</fullName>
    </submittedName>
</protein>
<dbReference type="EMBL" id="JAVDYC010000001">
    <property type="protein sequence ID" value="MDR7327128.1"/>
    <property type="molecule type" value="Genomic_DNA"/>
</dbReference>
<name>A0AAE4A029_9ACTN</name>
<evidence type="ECO:0000313" key="2">
    <source>
        <dbReference type="Proteomes" id="UP001183629"/>
    </source>
</evidence>